<dbReference type="EMBL" id="MKCT01000093">
    <property type="protein sequence ID" value="OHX15536.1"/>
    <property type="molecule type" value="Genomic_DNA"/>
</dbReference>
<accession>A0A1S1WX33</accession>
<evidence type="ECO:0000313" key="3">
    <source>
        <dbReference type="Proteomes" id="UP000180088"/>
    </source>
</evidence>
<dbReference type="InterPro" id="IPR043519">
    <property type="entry name" value="NT_sf"/>
</dbReference>
<evidence type="ECO:0000313" key="2">
    <source>
        <dbReference type="EMBL" id="OHX15536.1"/>
    </source>
</evidence>
<dbReference type="AlphaFoldDB" id="A0A1S1WX33"/>
<dbReference type="InterPro" id="IPR007344">
    <property type="entry name" value="GrpB/CoaE"/>
</dbReference>
<name>A0A1S1WX33_9NEIS</name>
<dbReference type="EMBL" id="MKCS01000002">
    <property type="protein sequence ID" value="OHX11687.1"/>
    <property type="molecule type" value="Genomic_DNA"/>
</dbReference>
<dbReference type="PANTHER" id="PTHR34822">
    <property type="entry name" value="GRPB DOMAIN PROTEIN (AFU_ORTHOLOGUE AFUA_1G01530)"/>
    <property type="match status" value="1"/>
</dbReference>
<comment type="caution">
    <text evidence="1">The sequence shown here is derived from an EMBL/GenBank/DDBJ whole genome shotgun (WGS) entry which is preliminary data.</text>
</comment>
<evidence type="ECO:0000313" key="4">
    <source>
        <dbReference type="Proteomes" id="UP000180280"/>
    </source>
</evidence>
<proteinExistence type="predicted"/>
<protein>
    <recommendedName>
        <fullName evidence="5">GrpB family protein</fullName>
    </recommendedName>
</protein>
<dbReference type="Proteomes" id="UP000180088">
    <property type="component" value="Unassembled WGS sequence"/>
</dbReference>
<dbReference type="Gene3D" id="3.30.460.10">
    <property type="entry name" value="Beta Polymerase, domain 2"/>
    <property type="match status" value="1"/>
</dbReference>
<evidence type="ECO:0000313" key="1">
    <source>
        <dbReference type="EMBL" id="OHX11687.1"/>
    </source>
</evidence>
<dbReference type="OrthoDB" id="9799092at2"/>
<evidence type="ECO:0008006" key="5">
    <source>
        <dbReference type="Google" id="ProtNLM"/>
    </source>
</evidence>
<dbReference type="SUPFAM" id="SSF81301">
    <property type="entry name" value="Nucleotidyltransferase"/>
    <property type="match status" value="1"/>
</dbReference>
<dbReference type="PANTHER" id="PTHR34822:SF1">
    <property type="entry name" value="GRPB FAMILY PROTEIN"/>
    <property type="match status" value="1"/>
</dbReference>
<dbReference type="Pfam" id="PF04229">
    <property type="entry name" value="GrpB"/>
    <property type="match status" value="1"/>
</dbReference>
<dbReference type="STRING" id="1903179.BI347_18770"/>
<sequence length="137" mass="14103">MLEIIEHQPRWPEEFQRTAGQLQATPGALALRIDHIGYTAVPGLAAKGVIDVQVAVADLDDAVIASLAAGGFVHRPVKQDHAPARMTISENCSSASSSASAAPTSMCAGPAAPTSAMHCRSATICAPIPPRPQPTAS</sequence>
<gene>
    <name evidence="2" type="ORF">BI344_22065</name>
    <name evidence="1" type="ORF">BI347_18770</name>
</gene>
<dbReference type="RefSeq" id="WP_071114948.1">
    <property type="nucleotide sequence ID" value="NZ_MKCS01000002.1"/>
</dbReference>
<keyword evidence="4" id="KW-1185">Reference proteome</keyword>
<dbReference type="Proteomes" id="UP000180280">
    <property type="component" value="Unassembled WGS sequence"/>
</dbReference>
<reference evidence="3 4" key="1">
    <citation type="submission" date="2016-09" db="EMBL/GenBank/DDBJ databases">
        <title>Chromobacterium muskegensis sp. nov., an insecticidal bacterium isolated from Sphagnum bogs.</title>
        <authorList>
            <person name="Sparks M.E."/>
            <person name="Blackburn M.B."/>
            <person name="Gundersen-Rindal D.E."/>
            <person name="Mitchell A."/>
            <person name="Farrar R."/>
            <person name="Kuhar D."/>
        </authorList>
    </citation>
    <scope>NUCLEOTIDE SEQUENCE [LARGE SCALE GENOMIC DNA]</scope>
    <source>
        <strain evidence="2 4">14B-1</strain>
        <strain evidence="1 3">37-2</strain>
    </source>
</reference>
<organism evidence="1 3">
    <name type="scientific">Chromobacterium sphagni</name>
    <dbReference type="NCBI Taxonomy" id="1903179"/>
    <lineage>
        <taxon>Bacteria</taxon>
        <taxon>Pseudomonadati</taxon>
        <taxon>Pseudomonadota</taxon>
        <taxon>Betaproteobacteria</taxon>
        <taxon>Neisseriales</taxon>
        <taxon>Chromobacteriaceae</taxon>
        <taxon>Chromobacterium</taxon>
    </lineage>
</organism>